<dbReference type="InterPro" id="IPR050624">
    <property type="entry name" value="HTH-type_Tx_Regulator"/>
</dbReference>
<organism evidence="4 5">
    <name type="scientific">Ketobacter alkanivorans</name>
    <dbReference type="NCBI Taxonomy" id="1917421"/>
    <lineage>
        <taxon>Bacteria</taxon>
        <taxon>Pseudomonadati</taxon>
        <taxon>Pseudomonadota</taxon>
        <taxon>Gammaproteobacteria</taxon>
        <taxon>Pseudomonadales</taxon>
        <taxon>Ketobacteraceae</taxon>
        <taxon>Ketobacter</taxon>
    </lineage>
</organism>
<reference evidence="5" key="1">
    <citation type="submission" date="2017-08" db="EMBL/GenBank/DDBJ databases">
        <title>Direct submision.</title>
        <authorList>
            <person name="Kim S.-J."/>
            <person name="Rhee S.-K."/>
        </authorList>
    </citation>
    <scope>NUCLEOTIDE SEQUENCE [LARGE SCALE GENOMIC DNA]</scope>
    <source>
        <strain evidence="5">GI5</strain>
    </source>
</reference>
<dbReference type="AlphaFoldDB" id="A0A2K9LPI2"/>
<dbReference type="SUPFAM" id="SSF46689">
    <property type="entry name" value="Homeodomain-like"/>
    <property type="match status" value="1"/>
</dbReference>
<proteinExistence type="predicted"/>
<dbReference type="PANTHER" id="PTHR43479">
    <property type="entry name" value="ACREF/ENVCD OPERON REPRESSOR-RELATED"/>
    <property type="match status" value="1"/>
</dbReference>
<feature type="DNA-binding region" description="H-T-H motif" evidence="2">
    <location>
        <begin position="24"/>
        <end position="43"/>
    </location>
</feature>
<feature type="domain" description="HTH tetR-type" evidence="3">
    <location>
        <begin position="1"/>
        <end position="61"/>
    </location>
</feature>
<protein>
    <recommendedName>
        <fullName evidence="3">HTH tetR-type domain-containing protein</fullName>
    </recommendedName>
</protein>
<accession>A0A2K9LPI2</accession>
<dbReference type="Proteomes" id="UP000235116">
    <property type="component" value="Chromosome"/>
</dbReference>
<dbReference type="OrthoDB" id="5816932at2"/>
<dbReference type="PROSITE" id="PS50977">
    <property type="entry name" value="HTH_TETR_2"/>
    <property type="match status" value="1"/>
</dbReference>
<dbReference type="InterPro" id="IPR025722">
    <property type="entry name" value="TetR"/>
</dbReference>
<name>A0A2K9LPI2_9GAMM</name>
<keyword evidence="5" id="KW-1185">Reference proteome</keyword>
<dbReference type="GO" id="GO:0003677">
    <property type="term" value="F:DNA binding"/>
    <property type="evidence" value="ECO:0007669"/>
    <property type="project" value="UniProtKB-UniRule"/>
</dbReference>
<dbReference type="InterPro" id="IPR001647">
    <property type="entry name" value="HTH_TetR"/>
</dbReference>
<evidence type="ECO:0000313" key="4">
    <source>
        <dbReference type="EMBL" id="AUM12734.1"/>
    </source>
</evidence>
<sequence>MKTKDRILLESLKLFNRRGERNVSTNHIAAALDISPGNLYYHFRNKNEIVYQLFLQYEQQVRGFMTVPQERDITFQDKVNYLEDILNSMWDFRFLHQDLHHLLQDDDRLRIAYREFSSRTVADGRKILLSMAESGVLRANAEQIDALILNIWVMVVSWSSFLQSISIQNNEGGTLRKGMLKRAIYQIIALEEPFLCESVQALLPELKKHYLDGASTDPLALFPSILDDAQLS</sequence>
<evidence type="ECO:0000259" key="3">
    <source>
        <dbReference type="PROSITE" id="PS50977"/>
    </source>
</evidence>
<dbReference type="PRINTS" id="PR00455">
    <property type="entry name" value="HTHTETR"/>
</dbReference>
<evidence type="ECO:0000256" key="1">
    <source>
        <dbReference type="ARBA" id="ARBA00023125"/>
    </source>
</evidence>
<evidence type="ECO:0000256" key="2">
    <source>
        <dbReference type="PROSITE-ProRule" id="PRU00335"/>
    </source>
</evidence>
<dbReference type="Pfam" id="PF00440">
    <property type="entry name" value="TetR_N"/>
    <property type="match status" value="1"/>
</dbReference>
<dbReference type="Pfam" id="PF13972">
    <property type="entry name" value="TetR"/>
    <property type="match status" value="1"/>
</dbReference>
<dbReference type="PANTHER" id="PTHR43479:SF12">
    <property type="entry name" value="TRANSCRIPTIONAL REGULATORY PROTEIN"/>
    <property type="match status" value="1"/>
</dbReference>
<dbReference type="KEGG" id="kak:Kalk_10030"/>
<gene>
    <name evidence="4" type="ORF">Kalk_10030</name>
</gene>
<dbReference type="EMBL" id="CP022684">
    <property type="protein sequence ID" value="AUM12734.1"/>
    <property type="molecule type" value="Genomic_DNA"/>
</dbReference>
<dbReference type="RefSeq" id="WP_101894118.1">
    <property type="nucleotide sequence ID" value="NZ_CP022684.1"/>
</dbReference>
<dbReference type="InterPro" id="IPR009057">
    <property type="entry name" value="Homeodomain-like_sf"/>
</dbReference>
<evidence type="ECO:0000313" key="5">
    <source>
        <dbReference type="Proteomes" id="UP000235116"/>
    </source>
</evidence>
<dbReference type="Gene3D" id="1.10.357.10">
    <property type="entry name" value="Tetracycline Repressor, domain 2"/>
    <property type="match status" value="1"/>
</dbReference>
<keyword evidence="1 2" id="KW-0238">DNA-binding</keyword>